<organism evidence="2 3">
    <name type="scientific">Advenella kashmirensis W13003</name>
    <dbReference type="NCBI Taxonomy" id="1424334"/>
    <lineage>
        <taxon>Bacteria</taxon>
        <taxon>Pseudomonadati</taxon>
        <taxon>Pseudomonadota</taxon>
        <taxon>Betaproteobacteria</taxon>
        <taxon>Burkholderiales</taxon>
        <taxon>Alcaligenaceae</taxon>
    </lineage>
</organism>
<name>V8QRY6_9BURK</name>
<dbReference type="InterPro" id="IPR029058">
    <property type="entry name" value="AB_hydrolase_fold"/>
</dbReference>
<dbReference type="HOGENOM" id="CLU_046066_3_2_4"/>
<dbReference type="SUPFAM" id="SSF53474">
    <property type="entry name" value="alpha/beta-Hydrolases"/>
    <property type="match status" value="1"/>
</dbReference>
<dbReference type="AlphaFoldDB" id="V8QRY6"/>
<dbReference type="Pfam" id="PF12697">
    <property type="entry name" value="Abhydrolase_6"/>
    <property type="match status" value="1"/>
</dbReference>
<sequence>MRHTETEPEQSPFHPPKTFMLVHGAWHGAWVWNEVARILRSQGHTVYIPTLTGLGERASLLSNSVTLDTFINDIEQAILHPQSSPALLPIENADTAGTRQSPCAPERPLTQHPDKPLTNVILVGHSFAGLVITGVADRIAAHLDRLIYLDAFLLPSGQSTFDTLPEKVVDAITMSAGAGAGIPPPDPVHLGIPKESENYAWVQQRLTPHPLATYASALNLKSTPGAGLQCCYLSCTEPAYRPVAASRDWAQMQSDWLHMSLASSHSAPVLAPDLVASALAACAAK</sequence>
<dbReference type="InterPro" id="IPR052897">
    <property type="entry name" value="Sec-Metab_Biosynth_Hydrolase"/>
</dbReference>
<keyword evidence="3" id="KW-1185">Reference proteome</keyword>
<dbReference type="PANTHER" id="PTHR37017:SF11">
    <property type="entry name" value="ESTERASE_LIPASE_THIOESTERASE DOMAIN-CONTAINING PROTEIN"/>
    <property type="match status" value="1"/>
</dbReference>
<dbReference type="PATRIC" id="fig|1424334.3.peg.3021"/>
<reference evidence="2 3" key="1">
    <citation type="journal article" date="2014" name="Genome Announc.">
        <title>Draft Genome Sequence of Advenella kashmirensis Strain W13003, a Polycyclic Aromatic Hydrocarbon-Degrading Bacterium.</title>
        <authorList>
            <person name="Wang X."/>
            <person name="Jin D."/>
            <person name="Zhou L."/>
            <person name="Wu L."/>
            <person name="An W."/>
            <person name="Zhao L."/>
        </authorList>
    </citation>
    <scope>NUCLEOTIDE SEQUENCE [LARGE SCALE GENOMIC DNA]</scope>
    <source>
        <strain evidence="2 3">W13003</strain>
    </source>
</reference>
<feature type="domain" description="AB hydrolase-1" evidence="1">
    <location>
        <begin position="21"/>
        <end position="277"/>
    </location>
</feature>
<comment type="caution">
    <text evidence="2">The sequence shown here is derived from an EMBL/GenBank/DDBJ whole genome shotgun (WGS) entry which is preliminary data.</text>
</comment>
<evidence type="ECO:0000259" key="1">
    <source>
        <dbReference type="Pfam" id="PF12697"/>
    </source>
</evidence>
<protein>
    <submittedName>
        <fullName evidence="2">Esterase</fullName>
    </submittedName>
</protein>
<dbReference type="STRING" id="1424334.W822_15015"/>
<dbReference type="PANTHER" id="PTHR37017">
    <property type="entry name" value="AB HYDROLASE-1 DOMAIN-CONTAINING PROTEIN-RELATED"/>
    <property type="match status" value="1"/>
</dbReference>
<dbReference type="Gene3D" id="3.40.50.1820">
    <property type="entry name" value="alpha/beta hydrolase"/>
    <property type="match status" value="1"/>
</dbReference>
<dbReference type="InterPro" id="IPR000073">
    <property type="entry name" value="AB_hydrolase_1"/>
</dbReference>
<proteinExistence type="predicted"/>
<gene>
    <name evidence="2" type="ORF">W822_15015</name>
</gene>
<dbReference type="Proteomes" id="UP000018733">
    <property type="component" value="Unassembled WGS sequence"/>
</dbReference>
<accession>V8QRY6</accession>
<dbReference type="eggNOG" id="COG0596">
    <property type="taxonomic scope" value="Bacteria"/>
</dbReference>
<dbReference type="EMBL" id="AYXT01000010">
    <property type="protein sequence ID" value="ETF02065.1"/>
    <property type="molecule type" value="Genomic_DNA"/>
</dbReference>
<evidence type="ECO:0000313" key="3">
    <source>
        <dbReference type="Proteomes" id="UP000018733"/>
    </source>
</evidence>
<evidence type="ECO:0000313" key="2">
    <source>
        <dbReference type="EMBL" id="ETF02065.1"/>
    </source>
</evidence>
<dbReference type="RefSeq" id="WP_024005956.1">
    <property type="nucleotide sequence ID" value="NZ_KI650980.1"/>
</dbReference>